<dbReference type="OrthoDB" id="205099at2759"/>
<comment type="function">
    <text evidence="9">Component of the Mediator complex, a coactivator involved in the regulated transcription of nearly all RNA polymerase II-dependent genes. Mediator functions as a bridge to convey information from gene-specific regulatory proteins to the basal RNA polymerase II transcription machinery. Mediator is recruited to promoters by direct interactions with regulatory proteins and serves as a scaffold for the assembly of a functional preinitiation complex with RNA polymerase II and the general transcription factors.</text>
</comment>
<dbReference type="Proteomes" id="UP000258309">
    <property type="component" value="Unassembled WGS sequence"/>
</dbReference>
<dbReference type="GO" id="GO:0003712">
    <property type="term" value="F:transcription coregulator activity"/>
    <property type="evidence" value="ECO:0007669"/>
    <property type="project" value="UniProtKB-UniRule"/>
</dbReference>
<reference evidence="12 13" key="1">
    <citation type="submission" date="2018-05" db="EMBL/GenBank/DDBJ databases">
        <title>Draft genome sequence of Scytalidium lignicola DSM 105466, a ubiquitous saprotrophic fungus.</title>
        <authorList>
            <person name="Buettner E."/>
            <person name="Gebauer A.M."/>
            <person name="Hofrichter M."/>
            <person name="Liers C."/>
            <person name="Kellner H."/>
        </authorList>
    </citation>
    <scope>NUCLEOTIDE SEQUENCE [LARGE SCALE GENOMIC DNA]</scope>
    <source>
        <strain evidence="12 13">DSM 105466</strain>
    </source>
</reference>
<dbReference type="GO" id="GO:0016592">
    <property type="term" value="C:mediator complex"/>
    <property type="evidence" value="ECO:0007669"/>
    <property type="project" value="UniProtKB-UniRule"/>
</dbReference>
<proteinExistence type="inferred from homology"/>
<keyword evidence="7 9" id="KW-0539">Nucleus</keyword>
<evidence type="ECO:0000313" key="13">
    <source>
        <dbReference type="Proteomes" id="UP000258309"/>
    </source>
</evidence>
<dbReference type="Pfam" id="PF26204">
    <property type="entry name" value="Med14_fung"/>
    <property type="match status" value="1"/>
</dbReference>
<gene>
    <name evidence="12" type="ORF">B7463_g3889</name>
</gene>
<dbReference type="Pfam" id="PF08638">
    <property type="entry name" value="Med14"/>
    <property type="match status" value="1"/>
</dbReference>
<comment type="subunit">
    <text evidence="9">Component of the Mediator complex.</text>
</comment>
<keyword evidence="4 9" id="KW-0805">Transcription regulation</keyword>
<comment type="caution">
    <text evidence="12">The sequence shown here is derived from an EMBL/GenBank/DDBJ whole genome shotgun (WGS) entry which is preliminary data.</text>
</comment>
<dbReference type="InterPro" id="IPR013947">
    <property type="entry name" value="Mediator_Med14"/>
</dbReference>
<dbReference type="EMBL" id="NCSJ02000054">
    <property type="protein sequence ID" value="RFU32456.1"/>
    <property type="molecule type" value="Genomic_DNA"/>
</dbReference>
<comment type="similarity">
    <text evidence="2 9">Belongs to the Mediator complex subunit 14 family.</text>
</comment>
<evidence type="ECO:0000259" key="11">
    <source>
        <dbReference type="Pfam" id="PF08638"/>
    </source>
</evidence>
<evidence type="ECO:0000256" key="5">
    <source>
        <dbReference type="ARBA" id="ARBA00023159"/>
    </source>
</evidence>
<dbReference type="OMA" id="ITQGYIP"/>
<feature type="compositionally biased region" description="Polar residues" evidence="10">
    <location>
        <begin position="47"/>
        <end position="60"/>
    </location>
</feature>
<feature type="region of interest" description="Disordered" evidence="10">
    <location>
        <begin position="1132"/>
        <end position="1157"/>
    </location>
</feature>
<evidence type="ECO:0000256" key="6">
    <source>
        <dbReference type="ARBA" id="ARBA00023163"/>
    </source>
</evidence>
<feature type="non-terminal residue" evidence="12">
    <location>
        <position position="1157"/>
    </location>
</feature>
<evidence type="ECO:0000313" key="12">
    <source>
        <dbReference type="EMBL" id="RFU32456.1"/>
    </source>
</evidence>
<evidence type="ECO:0000256" key="10">
    <source>
        <dbReference type="SAM" id="MobiDB-lite"/>
    </source>
</evidence>
<dbReference type="AlphaFoldDB" id="A0A3E2HGA2"/>
<feature type="compositionally biased region" description="Polar residues" evidence="10">
    <location>
        <begin position="74"/>
        <end position="83"/>
    </location>
</feature>
<dbReference type="PANTHER" id="PTHR12809:SF2">
    <property type="entry name" value="MEDIATOR OF RNA POLYMERASE II TRANSCRIPTION SUBUNIT 14"/>
    <property type="match status" value="1"/>
</dbReference>
<dbReference type="GO" id="GO:0006357">
    <property type="term" value="P:regulation of transcription by RNA polymerase II"/>
    <property type="evidence" value="ECO:0007669"/>
    <property type="project" value="InterPro"/>
</dbReference>
<feature type="region of interest" description="Disordered" evidence="10">
    <location>
        <begin position="1"/>
        <end position="92"/>
    </location>
</feature>
<dbReference type="PANTHER" id="PTHR12809">
    <property type="entry name" value="MEDIATOR COMPLEX SUBUNIT"/>
    <property type="match status" value="1"/>
</dbReference>
<dbReference type="STRING" id="5539.A0A3E2HGA2"/>
<keyword evidence="6 9" id="KW-0804">Transcription</keyword>
<organism evidence="12 13">
    <name type="scientific">Scytalidium lignicola</name>
    <name type="common">Hyphomycete</name>
    <dbReference type="NCBI Taxonomy" id="5539"/>
    <lineage>
        <taxon>Eukaryota</taxon>
        <taxon>Fungi</taxon>
        <taxon>Dikarya</taxon>
        <taxon>Ascomycota</taxon>
        <taxon>Pezizomycotina</taxon>
        <taxon>Leotiomycetes</taxon>
        <taxon>Leotiomycetes incertae sedis</taxon>
        <taxon>Scytalidium</taxon>
    </lineage>
</organism>
<keyword evidence="5 9" id="KW-0010">Activator</keyword>
<sequence length="1157" mass="129420">MSTGHLGGAFRDGEQSEGVTGAEGMPGVIMDDGSRNGIRTDHDRNQRPNGVNGVNHTVTKAQEKGKGWADPKQSRSPAASTVPNGLDGSFDDTARRTNHAVESRSQNITERINELPPELVHITQGYLPLSRLLTRLAQQTHNGLSSKIMEVAQMPMHAAGVNGNGVHTPATDDNSVENVNKKLRLLTFAQETHANWTKALVLTEWSRKAEDVSKIIDLKVHLDKQRSFYDIAIHEMMEMKRSLIHARVPNLDLKTALEVLSTGKAPWMPDLGYIQPPPLTAQELLKSLENLNTLLSIRLNLHEYDKIPLQFKDYTIQSGRVTFHVVGEFEVDLTIADEDPEKQFWFIDFRFLFSPALSELPVNSRAFIEDRVNAALLKDGLHGCYKFLHELVLTHQTSEFRKQAVELSRGRWIDSLKVEPLNRALSLQYWLDRYGKDGHKSWILLGVHSGRRKDGLPEPKATSRLFIRWFRDSKEVKDVDIPFDTVKISTETLLKTVIAKHVEHILTSTYEKLRVGPLFSTHEAALSLSISQTEPMDSVLKVQLSNKEHASINIEPITGRFVFSPASRFLFEAEYRLNSRSKDPATEASAYIENLRCVLISEEIACRGLSVGWERTNNPGLKQDDLKPLLPKDTLQVSWFKRPGWGKDWLVAVTLSMSGERWWLIEITNSPTGVKVTSFFQIPIKSLSPIPSYSFLSSLNVFTAALISHYTNLKALHARRVPHVLQHSTLSSSVRLPAIFIRLSKLLPSKNVSPRTGKPWARDILKLTFQGLEYLPPATKEPSAVPSPKEQTQEFSVLATGNQHSNAGGDAGSLSSNNNLVMISEARVVIPVNSALSVLKEKVDHDIAFHAQSGTFVFQLQSKVGEAVITDLVERLIRVECLVDFVDVVRRHEKSLHCETISLGKIVFTYGEIAPHAIASNTVSVRNGYKAVVDFGSTDNKMTLTLEPKNPHIRILDHLTDILNSSVGLDGIATLLPLTLPTLRAFTSIEENWGQLQARGEAFVFVRSVDWYTIRYNLSPADTQTPSSSKPQKVIIDVKLLQRKGEPWWYIRRTDQRDREGDEIDQKLGAVWNSSGEGWRGMRISAAAQASGVEECLRRINEIMSRIATGDKAPNMMPTAVMGGVKLDVRQLPPNRNQKQSQKSQRDFGGSEVVVLD</sequence>
<evidence type="ECO:0000256" key="7">
    <source>
        <dbReference type="ARBA" id="ARBA00023242"/>
    </source>
</evidence>
<evidence type="ECO:0000256" key="9">
    <source>
        <dbReference type="RuleBase" id="RU365082"/>
    </source>
</evidence>
<evidence type="ECO:0000256" key="4">
    <source>
        <dbReference type="ARBA" id="ARBA00023015"/>
    </source>
</evidence>
<evidence type="ECO:0000256" key="2">
    <source>
        <dbReference type="ARBA" id="ARBA00007813"/>
    </source>
</evidence>
<name>A0A3E2HGA2_SCYLI</name>
<dbReference type="GO" id="GO:0070847">
    <property type="term" value="C:core mediator complex"/>
    <property type="evidence" value="ECO:0007669"/>
    <property type="project" value="TreeGrafter"/>
</dbReference>
<evidence type="ECO:0000256" key="8">
    <source>
        <dbReference type="ARBA" id="ARBA00032007"/>
    </source>
</evidence>
<protein>
    <recommendedName>
        <fullName evidence="3 9">Mediator of RNA polymerase II transcription subunit 14</fullName>
    </recommendedName>
    <alternativeName>
        <fullName evidence="8 9">Mediator complex subunit 14</fullName>
    </alternativeName>
</protein>
<dbReference type="InterPro" id="IPR055122">
    <property type="entry name" value="Med14_N"/>
</dbReference>
<feature type="domain" description="Mediator complex subunit MED14 N-terminal" evidence="11">
    <location>
        <begin position="127"/>
        <end position="337"/>
    </location>
</feature>
<accession>A0A3E2HGA2</accession>
<feature type="compositionally biased region" description="Basic and acidic residues" evidence="10">
    <location>
        <begin position="32"/>
        <end position="46"/>
    </location>
</feature>
<keyword evidence="13" id="KW-1185">Reference proteome</keyword>
<feature type="non-terminal residue" evidence="12">
    <location>
        <position position="1"/>
    </location>
</feature>
<evidence type="ECO:0000256" key="3">
    <source>
        <dbReference type="ARBA" id="ARBA00019619"/>
    </source>
</evidence>
<comment type="subcellular location">
    <subcellularLocation>
        <location evidence="1 9">Nucleus</location>
    </subcellularLocation>
</comment>
<feature type="compositionally biased region" description="Polar residues" evidence="10">
    <location>
        <begin position="1134"/>
        <end position="1143"/>
    </location>
</feature>
<feature type="compositionally biased region" description="Basic and acidic residues" evidence="10">
    <location>
        <begin position="61"/>
        <end position="73"/>
    </location>
</feature>
<evidence type="ECO:0000256" key="1">
    <source>
        <dbReference type="ARBA" id="ARBA00004123"/>
    </source>
</evidence>